<evidence type="ECO:0000313" key="3">
    <source>
        <dbReference type="Proteomes" id="UP000500938"/>
    </source>
</evidence>
<reference evidence="2 3" key="1">
    <citation type="submission" date="2020-05" db="EMBL/GenBank/DDBJ databases">
        <title>Complete genome sequence of Gemmatimonas greenlandica TET16.</title>
        <authorList>
            <person name="Zeng Y."/>
        </authorList>
    </citation>
    <scope>NUCLEOTIDE SEQUENCE [LARGE SCALE GENOMIC DNA]</scope>
    <source>
        <strain evidence="2 3">TET16</strain>
    </source>
</reference>
<feature type="signal peptide" evidence="1">
    <location>
        <begin position="1"/>
        <end position="21"/>
    </location>
</feature>
<accession>A0A6M4IJQ2</accession>
<dbReference type="KEGG" id="ggr:HKW67_01545"/>
<evidence type="ECO:0008006" key="4">
    <source>
        <dbReference type="Google" id="ProtNLM"/>
    </source>
</evidence>
<name>A0A6M4IJQ2_9BACT</name>
<keyword evidence="1" id="KW-0732">Signal</keyword>
<feature type="chain" id="PRO_5027022952" description="Lipoprotein" evidence="1">
    <location>
        <begin position="22"/>
        <end position="169"/>
    </location>
</feature>
<proteinExistence type="predicted"/>
<gene>
    <name evidence="2" type="ORF">HKW67_01545</name>
</gene>
<protein>
    <recommendedName>
        <fullName evidence="4">Lipoprotein</fullName>
    </recommendedName>
</protein>
<dbReference type="RefSeq" id="WP_171223721.1">
    <property type="nucleotide sequence ID" value="NZ_CP053085.1"/>
</dbReference>
<evidence type="ECO:0000313" key="2">
    <source>
        <dbReference type="EMBL" id="QJR34295.1"/>
    </source>
</evidence>
<dbReference type="EMBL" id="CP053085">
    <property type="protein sequence ID" value="QJR34295.1"/>
    <property type="molecule type" value="Genomic_DNA"/>
</dbReference>
<dbReference type="AlphaFoldDB" id="A0A6M4IJQ2"/>
<dbReference type="Proteomes" id="UP000500938">
    <property type="component" value="Chromosome"/>
</dbReference>
<keyword evidence="3" id="KW-1185">Reference proteome</keyword>
<evidence type="ECO:0000256" key="1">
    <source>
        <dbReference type="SAM" id="SignalP"/>
    </source>
</evidence>
<sequence length="169" mass="17916">MTSTLQAFSLLVACALSLACARGPMASSAVRSAATDEVTSVALRESIDRSLQDVRRGADLEIVCVRVQMGDPPAAVLSALAESVPFALRPASACRIERGESSVFDRAQVVEAESGKRGVEIFAESLVFTSATTFTVRIGFFQHAAVSGRWVCAGRQGATGWTVDRCDDE</sequence>
<organism evidence="2 3">
    <name type="scientific">Gemmatimonas groenlandica</name>
    <dbReference type="NCBI Taxonomy" id="2732249"/>
    <lineage>
        <taxon>Bacteria</taxon>
        <taxon>Pseudomonadati</taxon>
        <taxon>Gemmatimonadota</taxon>
        <taxon>Gemmatimonadia</taxon>
        <taxon>Gemmatimonadales</taxon>
        <taxon>Gemmatimonadaceae</taxon>
        <taxon>Gemmatimonas</taxon>
    </lineage>
</organism>